<evidence type="ECO:0000256" key="13">
    <source>
        <dbReference type="RuleBase" id="RU365022"/>
    </source>
</evidence>
<dbReference type="EMBL" id="ADDO01000066">
    <property type="protein sequence ID" value="EFA89362.1"/>
    <property type="molecule type" value="Genomic_DNA"/>
</dbReference>
<evidence type="ECO:0000256" key="11">
    <source>
        <dbReference type="ARBA" id="ARBA00023118"/>
    </source>
</evidence>
<keyword evidence="8 13" id="KW-0269">Exonuclease</keyword>
<dbReference type="RefSeq" id="WP_004826240.1">
    <property type="nucleotide sequence ID" value="NZ_ADDO01000066.1"/>
</dbReference>
<evidence type="ECO:0000256" key="2">
    <source>
        <dbReference type="ARBA" id="ARBA00009189"/>
    </source>
</evidence>
<dbReference type="GO" id="GO:0004527">
    <property type="term" value="F:exonuclease activity"/>
    <property type="evidence" value="ECO:0007669"/>
    <property type="project" value="UniProtKB-KW"/>
</dbReference>
<proteinExistence type="inferred from homology"/>
<evidence type="ECO:0000256" key="12">
    <source>
        <dbReference type="ARBA" id="ARBA00023211"/>
    </source>
</evidence>
<evidence type="ECO:0000256" key="3">
    <source>
        <dbReference type="ARBA" id="ARBA00012768"/>
    </source>
</evidence>
<comment type="function">
    <text evidence="13">CRISPR (clustered regularly interspaced short palindromic repeat) is an adaptive immune system that provides protection against mobile genetic elements (viruses, transposable elements and conjugative plasmids). CRISPR clusters contain sequences complementary to antecedent mobile elements and target invading nucleic acids. CRISPR clusters are transcribed and processed into CRISPR RNA (crRNA).</text>
</comment>
<feature type="domain" description="DUF83" evidence="14">
    <location>
        <begin position="11"/>
        <end position="197"/>
    </location>
</feature>
<keyword evidence="7 13" id="KW-0378">Hydrolase</keyword>
<dbReference type="eggNOG" id="COG1468">
    <property type="taxonomic scope" value="Bacteria"/>
</dbReference>
<evidence type="ECO:0000256" key="7">
    <source>
        <dbReference type="ARBA" id="ARBA00022801"/>
    </source>
</evidence>
<keyword evidence="16" id="KW-1185">Reference proteome</keyword>
<keyword evidence="10 13" id="KW-0411">Iron-sulfur</keyword>
<evidence type="ECO:0000256" key="9">
    <source>
        <dbReference type="ARBA" id="ARBA00023004"/>
    </source>
</evidence>
<dbReference type="InterPro" id="IPR011604">
    <property type="entry name" value="PDDEXK-like_dom_sf"/>
</dbReference>
<dbReference type="PANTHER" id="PTHR36531:SF6">
    <property type="entry name" value="DNA REPLICATION ATP-DEPENDENT HELICASE_NUCLEASE DNA2"/>
    <property type="match status" value="1"/>
</dbReference>
<evidence type="ECO:0000256" key="6">
    <source>
        <dbReference type="ARBA" id="ARBA00022723"/>
    </source>
</evidence>
<dbReference type="EC" id="3.1.12.1" evidence="3 13"/>
<dbReference type="InterPro" id="IPR022765">
    <property type="entry name" value="Dna2/Cas4_DUF83"/>
</dbReference>
<evidence type="ECO:0000313" key="16">
    <source>
        <dbReference type="Proteomes" id="UP000005711"/>
    </source>
</evidence>
<evidence type="ECO:0000259" key="14">
    <source>
        <dbReference type="Pfam" id="PF01930"/>
    </source>
</evidence>
<dbReference type="Pfam" id="PF01930">
    <property type="entry name" value="Cas_Cas4"/>
    <property type="match status" value="1"/>
</dbReference>
<dbReference type="GO" id="GO:0051607">
    <property type="term" value="P:defense response to virus"/>
    <property type="evidence" value="ECO:0007669"/>
    <property type="project" value="UniProtKB-KW"/>
</dbReference>
<keyword evidence="5 13" id="KW-0540">Nuclease</keyword>
<dbReference type="PANTHER" id="PTHR36531">
    <property type="entry name" value="CRISPR-ASSOCIATED EXONUCLEASE CAS4"/>
    <property type="match status" value="1"/>
</dbReference>
<evidence type="ECO:0000256" key="8">
    <source>
        <dbReference type="ARBA" id="ARBA00022839"/>
    </source>
</evidence>
<sequence>MNQEDDYLMLSGIQHFLFCKRQWALIHIAQVWTENTYTAEGQIVHKKADQPFLKEKRKDIIISRAMAVSSKKLGLTGILDVIEFHKDENGIELKNKKGKWKPVIVEYKRGQKKKYDYDNVQLMAQAMCIEEDFDTSLEYGYIYYHKTDTREKVEFTKELRDLTIKSAELMHQFYKKRYIPKAEYYKNCRLCSINEECRPRLSKKVKNINNYIYGAQL</sequence>
<comment type="cofactor">
    <cofactor evidence="13">
        <name>iron-sulfur cluster</name>
        <dbReference type="ChEBI" id="CHEBI:30408"/>
    </cofactor>
</comment>
<evidence type="ECO:0000313" key="15">
    <source>
        <dbReference type="EMBL" id="EFA89362.1"/>
    </source>
</evidence>
<comment type="cofactor">
    <cofactor evidence="13">
        <name>Mg(2+)</name>
        <dbReference type="ChEBI" id="CHEBI:18420"/>
    </cofactor>
    <cofactor evidence="13">
        <name>Mn(2+)</name>
        <dbReference type="ChEBI" id="CHEBI:29035"/>
    </cofactor>
    <text evidence="13">Mg(2+) or Mn(2+) required for ssDNA cleavage activity.</text>
</comment>
<accession>D1VVR5</accession>
<keyword evidence="6 13" id="KW-0479">Metal-binding</keyword>
<keyword evidence="12 13" id="KW-0464">Manganese</keyword>
<dbReference type="GO" id="GO:0046872">
    <property type="term" value="F:metal ion binding"/>
    <property type="evidence" value="ECO:0007669"/>
    <property type="project" value="UniProtKB-KW"/>
</dbReference>
<gene>
    <name evidence="15" type="primary">cas4</name>
    <name evidence="15" type="ORF">HMPREF0628_0985</name>
</gene>
<keyword evidence="11 13" id="KW-0051">Antiviral defense</keyword>
<comment type="caution">
    <text evidence="15">The sequence shown here is derived from an EMBL/GenBank/DDBJ whole genome shotgun (WGS) entry which is preliminary data.</text>
</comment>
<dbReference type="Gene3D" id="3.90.320.10">
    <property type="match status" value="1"/>
</dbReference>
<dbReference type="InterPro" id="IPR013343">
    <property type="entry name" value="CRISPR-assoc_prot_Cas4"/>
</dbReference>
<reference evidence="15 16" key="1">
    <citation type="submission" date="2009-12" db="EMBL/GenBank/DDBJ databases">
        <title>Genome Sequence of Peptoniphilus lacrimalis 315-B.</title>
        <authorList>
            <person name="Durkin A.S."/>
            <person name="Madupu R."/>
            <person name="Torralba M."/>
            <person name="Methe B."/>
            <person name="Sutton G."/>
            <person name="Strausberg R.L."/>
            <person name="Nelson K.E."/>
        </authorList>
    </citation>
    <scope>NUCLEOTIDE SEQUENCE [LARGE SCALE GENOMIC DNA]</scope>
    <source>
        <strain evidence="15 16">315-B</strain>
    </source>
</reference>
<dbReference type="AlphaFoldDB" id="D1VVR5"/>
<evidence type="ECO:0000256" key="1">
    <source>
        <dbReference type="ARBA" id="ARBA00001966"/>
    </source>
</evidence>
<evidence type="ECO:0000256" key="5">
    <source>
        <dbReference type="ARBA" id="ARBA00022722"/>
    </source>
</evidence>
<dbReference type="GO" id="GO:0051536">
    <property type="term" value="F:iron-sulfur cluster binding"/>
    <property type="evidence" value="ECO:0007669"/>
    <property type="project" value="UniProtKB-KW"/>
</dbReference>
<organism evidence="15 16">
    <name type="scientific">Peptoniphilus lacrimalis 315-B</name>
    <dbReference type="NCBI Taxonomy" id="596330"/>
    <lineage>
        <taxon>Bacteria</taxon>
        <taxon>Bacillati</taxon>
        <taxon>Bacillota</taxon>
        <taxon>Tissierellia</taxon>
        <taxon>Tissierellales</taxon>
        <taxon>Peptoniphilaceae</taxon>
        <taxon>Peptoniphilus</taxon>
    </lineage>
</organism>
<name>D1VVR5_9FIRM</name>
<dbReference type="NCBIfam" id="TIGR00372">
    <property type="entry name" value="cas4"/>
    <property type="match status" value="1"/>
</dbReference>
<keyword evidence="9 13" id="KW-0408">Iron</keyword>
<comment type="similarity">
    <text evidence="2 13">Belongs to the CRISPR-associated exonuclease Cas4 family.</text>
</comment>
<dbReference type="InterPro" id="IPR051827">
    <property type="entry name" value="Cas4_exonuclease"/>
</dbReference>
<protein>
    <recommendedName>
        <fullName evidence="4 13">CRISPR-associated exonuclease Cas4</fullName>
        <ecNumber evidence="3 13">3.1.12.1</ecNumber>
    </recommendedName>
</protein>
<dbReference type="Proteomes" id="UP000005711">
    <property type="component" value="Unassembled WGS sequence"/>
</dbReference>
<evidence type="ECO:0000256" key="4">
    <source>
        <dbReference type="ARBA" id="ARBA00020049"/>
    </source>
</evidence>
<evidence type="ECO:0000256" key="10">
    <source>
        <dbReference type="ARBA" id="ARBA00023014"/>
    </source>
</evidence>
<comment type="cofactor">
    <cofactor evidence="1">
        <name>[4Fe-4S] cluster</name>
        <dbReference type="ChEBI" id="CHEBI:49883"/>
    </cofactor>
</comment>